<dbReference type="GO" id="GO:0016787">
    <property type="term" value="F:hydrolase activity"/>
    <property type="evidence" value="ECO:0007669"/>
    <property type="project" value="UniProtKB-KW"/>
</dbReference>
<feature type="domain" description="Beta-lactamase-related" evidence="1">
    <location>
        <begin position="108"/>
        <end position="394"/>
    </location>
</feature>
<dbReference type="Proteomes" id="UP000528734">
    <property type="component" value="Unassembled WGS sequence"/>
</dbReference>
<name>A0A7Y4M3E1_9BRAD</name>
<gene>
    <name evidence="2" type="ORF">HCN50_19170</name>
</gene>
<dbReference type="PANTHER" id="PTHR43283">
    <property type="entry name" value="BETA-LACTAMASE-RELATED"/>
    <property type="match status" value="1"/>
</dbReference>
<dbReference type="EMBL" id="JAAVLW010000005">
    <property type="protein sequence ID" value="NOJ48344.1"/>
    <property type="molecule type" value="Genomic_DNA"/>
</dbReference>
<dbReference type="SUPFAM" id="SSF56601">
    <property type="entry name" value="beta-lactamase/transpeptidase-like"/>
    <property type="match status" value="1"/>
</dbReference>
<dbReference type="Pfam" id="PF00144">
    <property type="entry name" value="Beta-lactamase"/>
    <property type="match status" value="1"/>
</dbReference>
<keyword evidence="3" id="KW-1185">Reference proteome</keyword>
<dbReference type="Gene3D" id="3.40.710.10">
    <property type="entry name" value="DD-peptidase/beta-lactamase superfamily"/>
    <property type="match status" value="1"/>
</dbReference>
<sequence length="419" mass="45557">MSVATAPSQTALTAAETDPQTLGWMQGFPPPPDKTITFHSGSFRSFPELRWAWSNIRQLVPTVNVWRGAGPASALPRAEHDIGASASVTMDGRPMTFARMLEETYVDGIAVLHRGKLIYERYFGALKPHKPHIAMSVTKSFTGTLAGILIAEGKIDPQAPVTDYVPELKASAFGDARVHETMDMTTGLEYTEIYTDKNSGVFGLRRANGMAPIEPGYEGATNIFDFLCAQKKQGEHGKAFAYKTVNSDVLAFICRRASGMTLSDLLSERIWIPMGAEEDAHYHVDRIGTESGGGGLSTTLRDVARFGETIRNHGRFNGRQIVPSHVIEDIARGGDREKFKPAGYTTLPGASYRNQWWVTHNAHGAFMARGVHGQGIYIDPMAEMVIARYASHPAAGNAANDPVTLPAYMALAKDLMAGG</sequence>
<dbReference type="InterPro" id="IPR012338">
    <property type="entry name" value="Beta-lactam/transpept-like"/>
</dbReference>
<accession>A0A7Y4M3E1</accession>
<dbReference type="PANTHER" id="PTHR43283:SF7">
    <property type="entry name" value="BETA-LACTAMASE-RELATED DOMAIN-CONTAINING PROTEIN"/>
    <property type="match status" value="1"/>
</dbReference>
<proteinExistence type="predicted"/>
<evidence type="ECO:0000259" key="1">
    <source>
        <dbReference type="Pfam" id="PF00144"/>
    </source>
</evidence>
<organism evidence="2 3">
    <name type="scientific">Bradyrhizobium archetypum</name>
    <dbReference type="NCBI Taxonomy" id="2721160"/>
    <lineage>
        <taxon>Bacteria</taxon>
        <taxon>Pseudomonadati</taxon>
        <taxon>Pseudomonadota</taxon>
        <taxon>Alphaproteobacteria</taxon>
        <taxon>Hyphomicrobiales</taxon>
        <taxon>Nitrobacteraceae</taxon>
        <taxon>Bradyrhizobium</taxon>
    </lineage>
</organism>
<dbReference type="InterPro" id="IPR050789">
    <property type="entry name" value="Diverse_Enzym_Activities"/>
</dbReference>
<evidence type="ECO:0000313" key="3">
    <source>
        <dbReference type="Proteomes" id="UP000528734"/>
    </source>
</evidence>
<reference evidence="2 3" key="1">
    <citation type="submission" date="2020-03" db="EMBL/GenBank/DDBJ databases">
        <title>Bradyrhizobium diversity isolated from nodules of Muelleranthus trifoliolatus.</title>
        <authorList>
            <person name="Klepa M."/>
            <person name="Helene L."/>
            <person name="Hungria M."/>
        </authorList>
    </citation>
    <scope>NUCLEOTIDE SEQUENCE [LARGE SCALE GENOMIC DNA]</scope>
    <source>
        <strain evidence="2 3">WSM 1744</strain>
    </source>
</reference>
<comment type="caution">
    <text evidence="2">The sequence shown here is derived from an EMBL/GenBank/DDBJ whole genome shotgun (WGS) entry which is preliminary data.</text>
</comment>
<evidence type="ECO:0000313" key="2">
    <source>
        <dbReference type="EMBL" id="NOJ48344.1"/>
    </source>
</evidence>
<protein>
    <submittedName>
        <fullName evidence="2">Serine hydrolase</fullName>
    </submittedName>
</protein>
<dbReference type="AlphaFoldDB" id="A0A7Y4M3E1"/>
<dbReference type="InterPro" id="IPR001466">
    <property type="entry name" value="Beta-lactam-related"/>
</dbReference>
<dbReference type="RefSeq" id="WP_171711195.1">
    <property type="nucleotide sequence ID" value="NZ_JAAVLW010000005.1"/>
</dbReference>
<keyword evidence="2" id="KW-0378">Hydrolase</keyword>